<protein>
    <submittedName>
        <fullName evidence="2">F-box protein At3g49510-like</fullName>
    </submittedName>
</protein>
<reference evidence="2" key="1">
    <citation type="submission" date="2025-08" db="UniProtKB">
        <authorList>
            <consortium name="RefSeq"/>
        </authorList>
    </citation>
    <scope>IDENTIFICATION</scope>
</reference>
<dbReference type="AlphaFoldDB" id="A0A1S4DJM6"/>
<evidence type="ECO:0000313" key="2">
    <source>
        <dbReference type="RefSeq" id="XP_016513606.1"/>
    </source>
</evidence>
<dbReference type="PANTHER" id="PTHR31672:SF13">
    <property type="entry name" value="F-BOX PROTEIN CPR30-LIKE"/>
    <property type="match status" value="1"/>
</dbReference>
<dbReference type="InterPro" id="IPR050796">
    <property type="entry name" value="SCF_F-box_component"/>
</dbReference>
<name>A0A1S4DJM6_TOBAC</name>
<dbReference type="InterPro" id="IPR017451">
    <property type="entry name" value="F-box-assoc_interact_dom"/>
</dbReference>
<dbReference type="RefSeq" id="XP_016513606.1">
    <property type="nucleotide sequence ID" value="XM_016658120.1"/>
</dbReference>
<accession>A0A1S4DJM6</accession>
<dbReference type="OrthoDB" id="1277310at2759"/>
<dbReference type="KEGG" id="nta:107830527"/>
<dbReference type="PaxDb" id="4097-A0A1S4DJM6"/>
<dbReference type="InterPro" id="IPR006527">
    <property type="entry name" value="F-box-assoc_dom_typ1"/>
</dbReference>
<gene>
    <name evidence="2" type="primary">LOC107830527</name>
</gene>
<dbReference type="PANTHER" id="PTHR31672">
    <property type="entry name" value="BNACNNG10540D PROTEIN"/>
    <property type="match status" value="1"/>
</dbReference>
<evidence type="ECO:0000259" key="1">
    <source>
        <dbReference type="Pfam" id="PF07734"/>
    </source>
</evidence>
<proteinExistence type="predicted"/>
<feature type="domain" description="F-box associated beta-propeller type 1" evidence="1">
    <location>
        <begin position="90"/>
        <end position="246"/>
    </location>
</feature>
<organism evidence="2">
    <name type="scientific">Nicotiana tabacum</name>
    <name type="common">Common tobacco</name>
    <dbReference type="NCBI Taxonomy" id="4097"/>
    <lineage>
        <taxon>Eukaryota</taxon>
        <taxon>Viridiplantae</taxon>
        <taxon>Streptophyta</taxon>
        <taxon>Embryophyta</taxon>
        <taxon>Tracheophyta</taxon>
        <taxon>Spermatophyta</taxon>
        <taxon>Magnoliopsida</taxon>
        <taxon>eudicotyledons</taxon>
        <taxon>Gunneridae</taxon>
        <taxon>Pentapetalae</taxon>
        <taxon>asterids</taxon>
        <taxon>lamiids</taxon>
        <taxon>Solanales</taxon>
        <taxon>Solanaceae</taxon>
        <taxon>Nicotianoideae</taxon>
        <taxon>Nicotianeae</taxon>
        <taxon>Nicotiana</taxon>
    </lineage>
</organism>
<sequence>MFEYIEQNDNWRDLIKSSSFIRKHFDSESIRPRLTVAKFGVDYNHDPEPLRAFDLFFLNEKIYAGCVPTYRRIYRCEGVSDFRDIHGPIDGLFLLEKGHFADNVRFAWWNPATKECSLIPRVEFELQERFQDCCRMVGIDLDRVNQDYKVVWLRTFWDEMTNDLYPKIFAALYSSKNDSWKYLEPNYSYECQLSVSQNCTYINGKYHWMTRSKEICNKDNVYSVRTFDFVTELFGEMTGPPIPGDHWATLMLRGGSLAAVFW</sequence>
<dbReference type="NCBIfam" id="TIGR01640">
    <property type="entry name" value="F_box_assoc_1"/>
    <property type="match status" value="1"/>
</dbReference>
<dbReference type="Pfam" id="PF07734">
    <property type="entry name" value="FBA_1"/>
    <property type="match status" value="1"/>
</dbReference>